<dbReference type="Proteomes" id="UP000887563">
    <property type="component" value="Unplaced"/>
</dbReference>
<evidence type="ECO:0000313" key="2">
    <source>
        <dbReference type="Proteomes" id="UP000887563"/>
    </source>
</evidence>
<proteinExistence type="predicted"/>
<evidence type="ECO:0000313" key="3">
    <source>
        <dbReference type="WBParaSite" id="Minc3s03281g33399"/>
    </source>
</evidence>
<feature type="transmembrane region" description="Helical" evidence="1">
    <location>
        <begin position="48"/>
        <end position="68"/>
    </location>
</feature>
<evidence type="ECO:0000256" key="1">
    <source>
        <dbReference type="SAM" id="Phobius"/>
    </source>
</evidence>
<dbReference type="AlphaFoldDB" id="A0A914N6S2"/>
<sequence>MSTSSNNYSLHRYRIAYHSLNNPTNYSNNYFAGIYLHFQFLERKWRSLLLVSILSILFIFFYLTFSSFNNTEFVSSNLTFIVSDIERNYIYNNNHHKNTNI</sequence>
<keyword evidence="1" id="KW-1133">Transmembrane helix</keyword>
<organism evidence="2 3">
    <name type="scientific">Meloidogyne incognita</name>
    <name type="common">Southern root-knot nematode worm</name>
    <name type="synonym">Oxyuris incognita</name>
    <dbReference type="NCBI Taxonomy" id="6306"/>
    <lineage>
        <taxon>Eukaryota</taxon>
        <taxon>Metazoa</taxon>
        <taxon>Ecdysozoa</taxon>
        <taxon>Nematoda</taxon>
        <taxon>Chromadorea</taxon>
        <taxon>Rhabditida</taxon>
        <taxon>Tylenchina</taxon>
        <taxon>Tylenchomorpha</taxon>
        <taxon>Tylenchoidea</taxon>
        <taxon>Meloidogynidae</taxon>
        <taxon>Meloidogyninae</taxon>
        <taxon>Meloidogyne</taxon>
        <taxon>Meloidogyne incognita group</taxon>
    </lineage>
</organism>
<keyword evidence="1" id="KW-0812">Transmembrane</keyword>
<accession>A0A914N6S2</accession>
<keyword evidence="1" id="KW-0472">Membrane</keyword>
<name>A0A914N6S2_MELIC</name>
<protein>
    <submittedName>
        <fullName evidence="3">Uncharacterized protein</fullName>
    </submittedName>
</protein>
<dbReference type="WBParaSite" id="Minc3s03281g33399">
    <property type="protein sequence ID" value="Minc3s03281g33399"/>
    <property type="gene ID" value="Minc3s03281g33399"/>
</dbReference>
<reference evidence="3" key="1">
    <citation type="submission" date="2022-11" db="UniProtKB">
        <authorList>
            <consortium name="WormBaseParasite"/>
        </authorList>
    </citation>
    <scope>IDENTIFICATION</scope>
</reference>
<keyword evidence="2" id="KW-1185">Reference proteome</keyword>